<sequence length="250" mass="28473">MITVKNIERRLKTIDYTKPNPPQELLESLVKDGRSRILKSAQEDCLCSLSNRYFEFCLSQVGSFCTAPYNAVEIALRIGVQPIYVAAAIYIYGLDWQQKFLGLKRFDRLDRGEYTVWKSSDAWFNLAECKHRVESVTNALSGPQFVLRQAVRRGDMIAILKIAETNPHRMMSILPQRRGLLYDDPRMSLAKKKREQEAAASIAKGISTNKPVGRSEYGDIDYQFNGALHKAEMGRTSVSGIEWSEKKPLF</sequence>
<reference evidence="1 2" key="1">
    <citation type="submission" date="2017-04" db="EMBL/GenBank/DDBJ databases">
        <authorList>
            <person name="Afonso C.L."/>
            <person name="Miller P.J."/>
            <person name="Scott M.A."/>
            <person name="Spackman E."/>
            <person name="Goraichik I."/>
            <person name="Dimitrov K.M."/>
            <person name="Suarez D.L."/>
            <person name="Swayne D.E."/>
        </authorList>
    </citation>
    <scope>NUCLEOTIDE SEQUENCE [LARGE SCALE GENOMIC DNA]</scope>
</reference>
<accession>A0A2H4IAS5</accession>
<organism evidence="1 2">
    <name type="scientific">Erwinia phage vB_EamM_Y3</name>
    <dbReference type="NCBI Taxonomy" id="1983553"/>
    <lineage>
        <taxon>Viruses</taxon>
        <taxon>Duplodnaviria</taxon>
        <taxon>Heunggongvirae</taxon>
        <taxon>Uroviricota</taxon>
        <taxon>Caudoviricetes</taxon>
        <taxon>Sasquatchvirus</taxon>
        <taxon>Sasquatchvirus Y3</taxon>
    </lineage>
</organism>
<dbReference type="EMBL" id="KY984068">
    <property type="protein sequence ID" value="ARW58655.1"/>
    <property type="molecule type" value="Genomic_DNA"/>
</dbReference>
<evidence type="ECO:0000313" key="2">
    <source>
        <dbReference type="Proteomes" id="UP000240568"/>
    </source>
</evidence>
<dbReference type="Proteomes" id="UP000240568">
    <property type="component" value="Segment"/>
</dbReference>
<name>A0A2H4IAS5_9CAUD</name>
<proteinExistence type="predicted"/>
<gene>
    <name evidence="1" type="ORF">Y3_015</name>
</gene>
<keyword evidence="2" id="KW-1185">Reference proteome</keyword>
<protein>
    <submittedName>
        <fullName evidence="1">Putative membrane protein</fullName>
    </submittedName>
</protein>
<evidence type="ECO:0000313" key="1">
    <source>
        <dbReference type="EMBL" id="ARW58655.1"/>
    </source>
</evidence>